<keyword evidence="3 4" id="KW-0443">Lipid metabolism</keyword>
<evidence type="ECO:0000313" key="8">
    <source>
        <dbReference type="Proteomes" id="UP001295684"/>
    </source>
</evidence>
<dbReference type="InterPro" id="IPR002641">
    <property type="entry name" value="PNPLA_dom"/>
</dbReference>
<dbReference type="Proteomes" id="UP001295684">
    <property type="component" value="Unassembled WGS sequence"/>
</dbReference>
<protein>
    <recommendedName>
        <fullName evidence="6">PNPLA domain-containing protein</fullName>
    </recommendedName>
</protein>
<feature type="short sequence motif" description="DGA/G" evidence="4">
    <location>
        <begin position="189"/>
        <end position="191"/>
    </location>
</feature>
<evidence type="ECO:0000256" key="2">
    <source>
        <dbReference type="ARBA" id="ARBA00022963"/>
    </source>
</evidence>
<sequence length="352" mass="39649">MNIIIPFIVLLLTASVQGTPCRALVLEGGGDRGAYQAGAIRGMYEELGSNETTYDVISGISVGAVNAVAYSLYPPGEEEQATKWLMDFWKGMQRDKVFVNWPYYILEGVFYEGGIFDTSVFVDYVNSVVPTKDVQKKVSVGAVDSRTGQFVRFTEELEFDDLAFKATRGSAAIPGVFPPVEFRNMTLYDGGVAMMLDVAGAVDRCKETADVDEEITIDIVMCNGNTINEEDTSEYNSISNYLRFKEIRKYRESMRWIADALTNFPRVNFRYLVVPNKPLDNEWVPINFSEEHNERLMQRGIEDAKEVIREGPKKLYSEVEKYLSDVPTNPVQTEAFEGFTKRVENNPIGISI</sequence>
<proteinExistence type="predicted"/>
<reference evidence="7" key="1">
    <citation type="submission" date="2023-07" db="EMBL/GenBank/DDBJ databases">
        <authorList>
            <consortium name="AG Swart"/>
            <person name="Singh M."/>
            <person name="Singh A."/>
            <person name="Seah K."/>
            <person name="Emmerich C."/>
        </authorList>
    </citation>
    <scope>NUCLEOTIDE SEQUENCE</scope>
    <source>
        <strain evidence="7">DP1</strain>
    </source>
</reference>
<dbReference type="GO" id="GO:0052689">
    <property type="term" value="F:carboxylic ester hydrolase activity"/>
    <property type="evidence" value="ECO:0007669"/>
    <property type="project" value="UniProtKB-ARBA"/>
</dbReference>
<dbReference type="InterPro" id="IPR016035">
    <property type="entry name" value="Acyl_Trfase/lysoPLipase"/>
</dbReference>
<evidence type="ECO:0000256" key="4">
    <source>
        <dbReference type="PROSITE-ProRule" id="PRU01161"/>
    </source>
</evidence>
<feature type="active site" description="Nucleophile" evidence="4">
    <location>
        <position position="61"/>
    </location>
</feature>
<accession>A0AAD1XHE3</accession>
<organism evidence="7 8">
    <name type="scientific">Euplotes crassus</name>
    <dbReference type="NCBI Taxonomy" id="5936"/>
    <lineage>
        <taxon>Eukaryota</taxon>
        <taxon>Sar</taxon>
        <taxon>Alveolata</taxon>
        <taxon>Ciliophora</taxon>
        <taxon>Intramacronucleata</taxon>
        <taxon>Spirotrichea</taxon>
        <taxon>Hypotrichia</taxon>
        <taxon>Euplotida</taxon>
        <taxon>Euplotidae</taxon>
        <taxon>Moneuplotes</taxon>
    </lineage>
</organism>
<comment type="caution">
    <text evidence="7">The sequence shown here is derived from an EMBL/GenBank/DDBJ whole genome shotgun (WGS) entry which is preliminary data.</text>
</comment>
<dbReference type="EMBL" id="CAMPGE010014035">
    <property type="protein sequence ID" value="CAI2372734.1"/>
    <property type="molecule type" value="Genomic_DNA"/>
</dbReference>
<keyword evidence="1 4" id="KW-0378">Hydrolase</keyword>
<keyword evidence="5" id="KW-0732">Signal</keyword>
<dbReference type="PANTHER" id="PTHR14226">
    <property type="entry name" value="NEUROPATHY TARGET ESTERASE/SWISS CHEESE D.MELANOGASTER"/>
    <property type="match status" value="1"/>
</dbReference>
<feature type="active site" description="Proton acceptor" evidence="4">
    <location>
        <position position="189"/>
    </location>
</feature>
<dbReference type="GO" id="GO:0016042">
    <property type="term" value="P:lipid catabolic process"/>
    <property type="evidence" value="ECO:0007669"/>
    <property type="project" value="UniProtKB-UniRule"/>
</dbReference>
<feature type="short sequence motif" description="GXSXG" evidence="4">
    <location>
        <begin position="59"/>
        <end position="63"/>
    </location>
</feature>
<feature type="short sequence motif" description="GXGXXG" evidence="4">
    <location>
        <begin position="28"/>
        <end position="33"/>
    </location>
</feature>
<dbReference type="Pfam" id="PF01734">
    <property type="entry name" value="Patatin"/>
    <property type="match status" value="1"/>
</dbReference>
<dbReference type="GO" id="GO:0016298">
    <property type="term" value="F:lipase activity"/>
    <property type="evidence" value="ECO:0007669"/>
    <property type="project" value="UniProtKB-ARBA"/>
</dbReference>
<keyword evidence="8" id="KW-1185">Reference proteome</keyword>
<keyword evidence="2 4" id="KW-0442">Lipid degradation</keyword>
<dbReference type="SUPFAM" id="SSF52151">
    <property type="entry name" value="FabD/lysophospholipase-like"/>
    <property type="match status" value="1"/>
</dbReference>
<feature type="signal peptide" evidence="5">
    <location>
        <begin position="1"/>
        <end position="18"/>
    </location>
</feature>
<gene>
    <name evidence="7" type="ORF">ECRASSUSDP1_LOCUS14067</name>
</gene>
<dbReference type="PANTHER" id="PTHR14226:SF57">
    <property type="entry name" value="BLR7027 PROTEIN"/>
    <property type="match status" value="1"/>
</dbReference>
<evidence type="ECO:0000256" key="5">
    <source>
        <dbReference type="SAM" id="SignalP"/>
    </source>
</evidence>
<evidence type="ECO:0000259" key="6">
    <source>
        <dbReference type="PROSITE" id="PS51635"/>
    </source>
</evidence>
<feature type="domain" description="PNPLA" evidence="6">
    <location>
        <begin position="24"/>
        <end position="202"/>
    </location>
</feature>
<dbReference type="PROSITE" id="PS51635">
    <property type="entry name" value="PNPLA"/>
    <property type="match status" value="1"/>
</dbReference>
<evidence type="ECO:0000256" key="3">
    <source>
        <dbReference type="ARBA" id="ARBA00023098"/>
    </source>
</evidence>
<dbReference type="InterPro" id="IPR050301">
    <property type="entry name" value="NTE"/>
</dbReference>
<evidence type="ECO:0000256" key="1">
    <source>
        <dbReference type="ARBA" id="ARBA00022801"/>
    </source>
</evidence>
<evidence type="ECO:0000313" key="7">
    <source>
        <dbReference type="EMBL" id="CAI2372734.1"/>
    </source>
</evidence>
<name>A0AAD1XHE3_EUPCR</name>
<dbReference type="Gene3D" id="3.40.1090.10">
    <property type="entry name" value="Cytosolic phospholipase A2 catalytic domain"/>
    <property type="match status" value="1"/>
</dbReference>
<feature type="chain" id="PRO_5042046763" description="PNPLA domain-containing protein" evidence="5">
    <location>
        <begin position="19"/>
        <end position="352"/>
    </location>
</feature>
<dbReference type="AlphaFoldDB" id="A0AAD1XHE3"/>